<dbReference type="Proteomes" id="UP001139031">
    <property type="component" value="Unassembled WGS sequence"/>
</dbReference>
<name>A0ABS7TIE4_9BACT</name>
<sequence>MTQTPSYVAVDCPLTLAEGLEEFAAANPGLLPPGDGELREFIRAHDACHVLFGLTTALEDEAVADTWTIFGSTVPLRRYASYLKHPDILGLVKDVGWWRMAVGTARALPRVLRAIGRARRMSAPWPFFDYAKFLDEPIAALRSRYNVRPV</sequence>
<protein>
    <recommendedName>
        <fullName evidence="3">Coenzyme Q (Ubiquinone) biosynthesis protein Coq4</fullName>
    </recommendedName>
</protein>
<dbReference type="RefSeq" id="WP_224189740.1">
    <property type="nucleotide sequence ID" value="NZ_JAIRAU010000001.1"/>
</dbReference>
<accession>A0ABS7TIE4</accession>
<organism evidence="1 2">
    <name type="scientific">Nannocystis pusilla</name>
    <dbReference type="NCBI Taxonomy" id="889268"/>
    <lineage>
        <taxon>Bacteria</taxon>
        <taxon>Pseudomonadati</taxon>
        <taxon>Myxococcota</taxon>
        <taxon>Polyangia</taxon>
        <taxon>Nannocystales</taxon>
        <taxon>Nannocystaceae</taxon>
        <taxon>Nannocystis</taxon>
    </lineage>
</organism>
<keyword evidence="2" id="KW-1185">Reference proteome</keyword>
<proteinExistence type="predicted"/>
<reference evidence="1" key="1">
    <citation type="submission" date="2021-08" db="EMBL/GenBank/DDBJ databases">
        <authorList>
            <person name="Stevens D.C."/>
        </authorList>
    </citation>
    <scope>NUCLEOTIDE SEQUENCE</scope>
    <source>
        <strain evidence="1">DSM 53165</strain>
    </source>
</reference>
<gene>
    <name evidence="1" type="ORF">K7C98_01835</name>
</gene>
<evidence type="ECO:0008006" key="3">
    <source>
        <dbReference type="Google" id="ProtNLM"/>
    </source>
</evidence>
<dbReference type="EMBL" id="JAIRAU010000001">
    <property type="protein sequence ID" value="MBZ5707979.1"/>
    <property type="molecule type" value="Genomic_DNA"/>
</dbReference>
<comment type="caution">
    <text evidence="1">The sequence shown here is derived from an EMBL/GenBank/DDBJ whole genome shotgun (WGS) entry which is preliminary data.</text>
</comment>
<evidence type="ECO:0000313" key="2">
    <source>
        <dbReference type="Proteomes" id="UP001139031"/>
    </source>
</evidence>
<evidence type="ECO:0000313" key="1">
    <source>
        <dbReference type="EMBL" id="MBZ5707979.1"/>
    </source>
</evidence>